<feature type="compositionally biased region" description="Acidic residues" evidence="6">
    <location>
        <begin position="157"/>
        <end position="173"/>
    </location>
</feature>
<dbReference type="GO" id="GO:0005634">
    <property type="term" value="C:nucleus"/>
    <property type="evidence" value="ECO:0007669"/>
    <property type="project" value="UniProtKB-SubCell"/>
</dbReference>
<evidence type="ECO:0008006" key="9">
    <source>
        <dbReference type="Google" id="ProtNLM"/>
    </source>
</evidence>
<dbReference type="EMBL" id="OU963867">
    <property type="protein sequence ID" value="CAH0774632.1"/>
    <property type="molecule type" value="Genomic_DNA"/>
</dbReference>
<evidence type="ECO:0000256" key="1">
    <source>
        <dbReference type="ARBA" id="ARBA00004123"/>
    </source>
</evidence>
<dbReference type="AlphaFoldDB" id="A0A9P0CD87"/>
<comment type="similarity">
    <text evidence="3">Belongs to the SPOT14 family.</text>
</comment>
<keyword evidence="5" id="KW-0539">Nucleus</keyword>
<dbReference type="Pfam" id="PF07084">
    <property type="entry name" value="Spot_14"/>
    <property type="match status" value="1"/>
</dbReference>
<evidence type="ECO:0000256" key="5">
    <source>
        <dbReference type="ARBA" id="ARBA00023242"/>
    </source>
</evidence>
<evidence type="ECO:0000313" key="8">
    <source>
        <dbReference type="Proteomes" id="UP001152759"/>
    </source>
</evidence>
<reference evidence="7" key="1">
    <citation type="submission" date="2021-12" db="EMBL/GenBank/DDBJ databases">
        <authorList>
            <person name="King R."/>
        </authorList>
    </citation>
    <scope>NUCLEOTIDE SEQUENCE</scope>
</reference>
<feature type="compositionally biased region" description="Low complexity" evidence="6">
    <location>
        <begin position="140"/>
        <end position="156"/>
    </location>
</feature>
<sequence>MLTQTTFSPNYYSENAISTMEPSRNCLQRLASHKDTEFSKHSIMKTMENFVTAVQDMEETILVPCRLMDLKVGDMADTTDLKMEGKRAMASSDLYSMYTMVNSVKNQLLWGSKDSPVPESQPSPVTQVSQSQKTHVRRPSTASVSSTNSSGSTISDTDSEVGLENDSGIEGESESSKCNYIRFVEDDFRRHLRGLHHSLKQMTEAARYLTSRYQNDVGGAV</sequence>
<evidence type="ECO:0000256" key="3">
    <source>
        <dbReference type="ARBA" id="ARBA00009488"/>
    </source>
</evidence>
<dbReference type="Proteomes" id="UP001152759">
    <property type="component" value="Chromosome 6"/>
</dbReference>
<feature type="region of interest" description="Disordered" evidence="6">
    <location>
        <begin position="112"/>
        <end position="174"/>
    </location>
</feature>
<proteinExistence type="inferred from homology"/>
<evidence type="ECO:0000313" key="7">
    <source>
        <dbReference type="EMBL" id="CAH0774632.1"/>
    </source>
</evidence>
<feature type="compositionally biased region" description="Low complexity" evidence="6">
    <location>
        <begin position="115"/>
        <end position="132"/>
    </location>
</feature>
<comment type="subcellular location">
    <subcellularLocation>
        <location evidence="2">Cytoplasm</location>
    </subcellularLocation>
    <subcellularLocation>
        <location evidence="1">Nucleus</location>
    </subcellularLocation>
</comment>
<dbReference type="InterPro" id="IPR053719">
    <property type="entry name" value="Lipogen_MT_Stabilize_sf"/>
</dbReference>
<gene>
    <name evidence="7" type="ORF">BEMITA_LOCUS10959</name>
</gene>
<dbReference type="GO" id="GO:0005829">
    <property type="term" value="C:cytosol"/>
    <property type="evidence" value="ECO:0007669"/>
    <property type="project" value="TreeGrafter"/>
</dbReference>
<dbReference type="PANTHER" id="PTHR14315:SF17">
    <property type="entry name" value="MIP21584P"/>
    <property type="match status" value="1"/>
</dbReference>
<dbReference type="Gene3D" id="6.10.140.1610">
    <property type="match status" value="1"/>
</dbReference>
<evidence type="ECO:0000256" key="6">
    <source>
        <dbReference type="SAM" id="MobiDB-lite"/>
    </source>
</evidence>
<dbReference type="GO" id="GO:0046890">
    <property type="term" value="P:regulation of lipid biosynthetic process"/>
    <property type="evidence" value="ECO:0007669"/>
    <property type="project" value="TreeGrafter"/>
</dbReference>
<keyword evidence="8" id="KW-1185">Reference proteome</keyword>
<organism evidence="7 8">
    <name type="scientific">Bemisia tabaci</name>
    <name type="common">Sweetpotato whitefly</name>
    <name type="synonym">Aleurodes tabaci</name>
    <dbReference type="NCBI Taxonomy" id="7038"/>
    <lineage>
        <taxon>Eukaryota</taxon>
        <taxon>Metazoa</taxon>
        <taxon>Ecdysozoa</taxon>
        <taxon>Arthropoda</taxon>
        <taxon>Hexapoda</taxon>
        <taxon>Insecta</taxon>
        <taxon>Pterygota</taxon>
        <taxon>Neoptera</taxon>
        <taxon>Paraneoptera</taxon>
        <taxon>Hemiptera</taxon>
        <taxon>Sternorrhyncha</taxon>
        <taxon>Aleyrodoidea</taxon>
        <taxon>Aleyrodidae</taxon>
        <taxon>Aleyrodinae</taxon>
        <taxon>Bemisia</taxon>
    </lineage>
</organism>
<keyword evidence="4" id="KW-0963">Cytoplasm</keyword>
<name>A0A9P0CD87_BEMTA</name>
<evidence type="ECO:0000256" key="2">
    <source>
        <dbReference type="ARBA" id="ARBA00004496"/>
    </source>
</evidence>
<evidence type="ECO:0000256" key="4">
    <source>
        <dbReference type="ARBA" id="ARBA00022490"/>
    </source>
</evidence>
<dbReference type="PANTHER" id="PTHR14315">
    <property type="entry name" value="SPOT14 FAMILY MEMBER"/>
    <property type="match status" value="1"/>
</dbReference>
<protein>
    <recommendedName>
        <fullName evidence="9">Mid1-interacting protein 1</fullName>
    </recommendedName>
</protein>
<dbReference type="InterPro" id="IPR009786">
    <property type="entry name" value="Spot_14"/>
</dbReference>
<accession>A0A9P0CD87</accession>
<dbReference type="KEGG" id="btab:109030136"/>